<evidence type="ECO:0000313" key="3">
    <source>
        <dbReference type="EMBL" id="GMN43476.1"/>
    </source>
</evidence>
<dbReference type="Proteomes" id="UP001187192">
    <property type="component" value="Unassembled WGS sequence"/>
</dbReference>
<dbReference type="SMART" id="SM00577">
    <property type="entry name" value="CPDc"/>
    <property type="match status" value="1"/>
</dbReference>
<dbReference type="InterPro" id="IPR050365">
    <property type="entry name" value="TIM50"/>
</dbReference>
<feature type="compositionally biased region" description="Basic residues" evidence="1">
    <location>
        <begin position="1"/>
        <end position="10"/>
    </location>
</feature>
<dbReference type="EMBL" id="BTGU01000016">
    <property type="protein sequence ID" value="GMN43476.1"/>
    <property type="molecule type" value="Genomic_DNA"/>
</dbReference>
<dbReference type="Gene3D" id="3.40.50.1000">
    <property type="entry name" value="HAD superfamily/HAD-like"/>
    <property type="match status" value="1"/>
</dbReference>
<name>A0AA88ANP1_FICCA</name>
<feature type="region of interest" description="Disordered" evidence="1">
    <location>
        <begin position="69"/>
        <end position="93"/>
    </location>
</feature>
<feature type="domain" description="FCP1 homology" evidence="2">
    <location>
        <begin position="111"/>
        <end position="270"/>
    </location>
</feature>
<dbReference type="PANTHER" id="PTHR12210">
    <property type="entry name" value="DULLARD PROTEIN PHOSPHATASE"/>
    <property type="match status" value="1"/>
</dbReference>
<feature type="compositionally biased region" description="Basic residues" evidence="1">
    <location>
        <begin position="21"/>
        <end position="31"/>
    </location>
</feature>
<feature type="region of interest" description="Disordered" evidence="1">
    <location>
        <begin position="1"/>
        <end position="32"/>
    </location>
</feature>
<evidence type="ECO:0000259" key="2">
    <source>
        <dbReference type="PROSITE" id="PS50969"/>
    </source>
</evidence>
<dbReference type="FunFam" id="3.40.50.1000:FF:000093">
    <property type="entry name" value="NLI interacting factor-like phosphatase family protein"/>
    <property type="match status" value="1"/>
</dbReference>
<accession>A0AA88ANP1</accession>
<dbReference type="InterPro" id="IPR004274">
    <property type="entry name" value="FCP1_dom"/>
</dbReference>
<gene>
    <name evidence="3" type="ORF">TIFTF001_012680</name>
</gene>
<comment type="caution">
    <text evidence="3">The sequence shown here is derived from an EMBL/GenBank/DDBJ whole genome shotgun (WGS) entry which is preliminary data.</text>
</comment>
<keyword evidence="4" id="KW-1185">Reference proteome</keyword>
<evidence type="ECO:0000313" key="4">
    <source>
        <dbReference type="Proteomes" id="UP001187192"/>
    </source>
</evidence>
<dbReference type="NCBIfam" id="TIGR02251">
    <property type="entry name" value="HIF-SF_euk"/>
    <property type="match status" value="1"/>
</dbReference>
<protein>
    <recommendedName>
        <fullName evidence="2">FCP1 homology domain-containing protein</fullName>
    </recommendedName>
</protein>
<dbReference type="SUPFAM" id="SSF56784">
    <property type="entry name" value="HAD-like"/>
    <property type="match status" value="1"/>
</dbReference>
<dbReference type="InterPro" id="IPR036412">
    <property type="entry name" value="HAD-like_sf"/>
</dbReference>
<dbReference type="Pfam" id="PF03031">
    <property type="entry name" value="NIF"/>
    <property type="match status" value="1"/>
</dbReference>
<feature type="compositionally biased region" description="Basic residues" evidence="1">
    <location>
        <begin position="69"/>
        <end position="78"/>
    </location>
</feature>
<reference evidence="3" key="1">
    <citation type="submission" date="2023-07" db="EMBL/GenBank/DDBJ databases">
        <title>draft genome sequence of fig (Ficus carica).</title>
        <authorList>
            <person name="Takahashi T."/>
            <person name="Nishimura K."/>
        </authorList>
    </citation>
    <scope>NUCLEOTIDE SEQUENCE</scope>
</reference>
<evidence type="ECO:0000256" key="1">
    <source>
        <dbReference type="SAM" id="MobiDB-lite"/>
    </source>
</evidence>
<sequence length="296" mass="33349">MVSKIVKRTPTRSIKDCRSSSNRRHRRRSPAKKAAAAVLASINKSIFTCHKRIIKLFSKLAQIGTPKSNRSKGYKILKKTPESPSRSARSGPETLAVRRSLAFDGLLPPPTSPEKRTVFLDLDETLVHSQADPPPARFDFVVRPRIDGEVMNFYVLKRPGVDELLESLAAKYEVVVFTAGLREYASLVLDRLDRKSLIAHRLYRDACKEVDGRLVKDLSDSGRDLRRVVIVDDNPNSYSCQPENAVPVRPFVDDLGDQELGKLVGFFEGSDCFDDMRDAVKHYLAYGNEKFETLEI</sequence>
<dbReference type="PROSITE" id="PS50969">
    <property type="entry name" value="FCP1"/>
    <property type="match status" value="1"/>
</dbReference>
<dbReference type="CDD" id="cd07521">
    <property type="entry name" value="HAD_FCP1-like"/>
    <property type="match status" value="1"/>
</dbReference>
<dbReference type="InterPro" id="IPR011948">
    <property type="entry name" value="Dullard_phosphatase"/>
</dbReference>
<dbReference type="InterPro" id="IPR023214">
    <property type="entry name" value="HAD_sf"/>
</dbReference>
<organism evidence="3 4">
    <name type="scientific">Ficus carica</name>
    <name type="common">Common fig</name>
    <dbReference type="NCBI Taxonomy" id="3494"/>
    <lineage>
        <taxon>Eukaryota</taxon>
        <taxon>Viridiplantae</taxon>
        <taxon>Streptophyta</taxon>
        <taxon>Embryophyta</taxon>
        <taxon>Tracheophyta</taxon>
        <taxon>Spermatophyta</taxon>
        <taxon>Magnoliopsida</taxon>
        <taxon>eudicotyledons</taxon>
        <taxon>Gunneridae</taxon>
        <taxon>Pentapetalae</taxon>
        <taxon>rosids</taxon>
        <taxon>fabids</taxon>
        <taxon>Rosales</taxon>
        <taxon>Moraceae</taxon>
        <taxon>Ficeae</taxon>
        <taxon>Ficus</taxon>
    </lineage>
</organism>
<proteinExistence type="predicted"/>
<dbReference type="GO" id="GO:0016791">
    <property type="term" value="F:phosphatase activity"/>
    <property type="evidence" value="ECO:0007669"/>
    <property type="project" value="InterPro"/>
</dbReference>
<dbReference type="AlphaFoldDB" id="A0AA88ANP1"/>